<organism evidence="2 3">
    <name type="scientific">Zoogloea ramigera</name>
    <dbReference type="NCBI Taxonomy" id="350"/>
    <lineage>
        <taxon>Bacteria</taxon>
        <taxon>Pseudomonadati</taxon>
        <taxon>Pseudomonadota</taxon>
        <taxon>Betaproteobacteria</taxon>
        <taxon>Rhodocyclales</taxon>
        <taxon>Zoogloeaceae</taxon>
        <taxon>Zoogloea</taxon>
    </lineage>
</organism>
<evidence type="ECO:0000313" key="2">
    <source>
        <dbReference type="EMBL" id="GEC94320.1"/>
    </source>
</evidence>
<keyword evidence="1 2" id="KW-0808">Transferase</keyword>
<gene>
    <name evidence="2" type="ORF">ZRA01_03930</name>
</gene>
<dbReference type="EMBL" id="BJNV01000006">
    <property type="protein sequence ID" value="GEC94320.1"/>
    <property type="molecule type" value="Genomic_DNA"/>
</dbReference>
<dbReference type="InterPro" id="IPR044855">
    <property type="entry name" value="CoA-Trfase_III_dom3_sf"/>
</dbReference>
<protein>
    <submittedName>
        <fullName evidence="2">CoA transferase</fullName>
    </submittedName>
</protein>
<evidence type="ECO:0000313" key="3">
    <source>
        <dbReference type="Proteomes" id="UP000318422"/>
    </source>
</evidence>
<reference evidence="2 3" key="1">
    <citation type="submission" date="2019-06" db="EMBL/GenBank/DDBJ databases">
        <title>Whole genome shotgun sequence of Zoogloea ramigera NBRC 15342.</title>
        <authorList>
            <person name="Hosoyama A."/>
            <person name="Uohara A."/>
            <person name="Ohji S."/>
            <person name="Ichikawa N."/>
        </authorList>
    </citation>
    <scope>NUCLEOTIDE SEQUENCE [LARGE SCALE GENOMIC DNA]</scope>
    <source>
        <strain evidence="2 3">NBRC 15342</strain>
    </source>
</reference>
<dbReference type="PANTHER" id="PTHR48207:SF3">
    <property type="entry name" value="SUCCINATE--HYDROXYMETHYLGLUTARATE COA-TRANSFERASE"/>
    <property type="match status" value="1"/>
</dbReference>
<dbReference type="AlphaFoldDB" id="A0A4Y4CUP6"/>
<comment type="caution">
    <text evidence="2">The sequence shown here is derived from an EMBL/GenBank/DDBJ whole genome shotgun (WGS) entry which is preliminary data.</text>
</comment>
<dbReference type="Gene3D" id="3.30.1540.10">
    <property type="entry name" value="formyl-coa transferase, domain 3"/>
    <property type="match status" value="1"/>
</dbReference>
<dbReference type="Pfam" id="PF02515">
    <property type="entry name" value="CoA_transf_3"/>
    <property type="match status" value="1"/>
</dbReference>
<dbReference type="RefSeq" id="WP_141349085.1">
    <property type="nucleotide sequence ID" value="NZ_BJNV01000006.1"/>
</dbReference>
<sequence length="399" mass="42352">MNTPSKPLAGVKVLELGTLIAGPFCTRILAEFGAEVIKVESPDGGDPLRQWRKLHEGTSLWWSVQARNKKSITANLKHPEGLAVVRRLAEAADIVVENFRPGVLDKLGLGWDALSAANPGLVMVRLSGFGQTGPYRERPGFGAIGESMGGLRYITGFPDRPPVRTGISIGDSIAALWAAIGALMALRHREVNGGVGQVVDVALYEAVFAMMESMVPEFDVAGFVRERTGNVMPGITPSNTHTTRDGRHIIIGGNGDAIFVRLMRAIGRHDLADDPQLASNAGRDARAAELYAAIDAWVAAHDSDAVLAAMEAAEVPASAIYSVADMFRDAQFAARGMFESATLPDGTPIHLPGIVPKLAETPGGTEWLGPKLGEHTSEILAGLGFSAEEIIALREKGAI</sequence>
<proteinExistence type="predicted"/>
<dbReference type="InterPro" id="IPR050483">
    <property type="entry name" value="CoA-transferase_III_domain"/>
</dbReference>
<keyword evidence="3" id="KW-1185">Reference proteome</keyword>
<name>A0A4Y4CUP6_ZOORA</name>
<dbReference type="Gene3D" id="3.40.50.10540">
    <property type="entry name" value="Crotonobetainyl-coa:carnitine coa-transferase, domain 1"/>
    <property type="match status" value="1"/>
</dbReference>
<dbReference type="PANTHER" id="PTHR48207">
    <property type="entry name" value="SUCCINATE--HYDROXYMETHYLGLUTARATE COA-TRANSFERASE"/>
    <property type="match status" value="1"/>
</dbReference>
<dbReference type="OrthoDB" id="5294844at2"/>
<accession>A0A4Y4CUP6</accession>
<evidence type="ECO:0000256" key="1">
    <source>
        <dbReference type="ARBA" id="ARBA00022679"/>
    </source>
</evidence>
<dbReference type="Proteomes" id="UP000318422">
    <property type="component" value="Unassembled WGS sequence"/>
</dbReference>
<dbReference type="GO" id="GO:0008410">
    <property type="term" value="F:CoA-transferase activity"/>
    <property type="evidence" value="ECO:0007669"/>
    <property type="project" value="TreeGrafter"/>
</dbReference>
<dbReference type="InterPro" id="IPR023606">
    <property type="entry name" value="CoA-Trfase_III_dom_1_sf"/>
</dbReference>
<dbReference type="InterPro" id="IPR003673">
    <property type="entry name" value="CoA-Trfase_fam_III"/>
</dbReference>
<dbReference type="SUPFAM" id="SSF89796">
    <property type="entry name" value="CoA-transferase family III (CaiB/BaiF)"/>
    <property type="match status" value="1"/>
</dbReference>